<evidence type="ECO:0000313" key="1">
    <source>
        <dbReference type="EMBL" id="CEG17969.1"/>
    </source>
</evidence>
<dbReference type="EMBL" id="CCXZ01000172">
    <property type="protein sequence ID" value="CEG17969.1"/>
    <property type="molecule type" value="Genomic_DNA"/>
</dbReference>
<name>A0A0U5BWN2_XANCI</name>
<dbReference type="AlphaFoldDB" id="A0A0U5BWN2"/>
<reference evidence="1 2" key="1">
    <citation type="submission" date="2014-09" db="EMBL/GenBank/DDBJ databases">
        <authorList>
            <person name="Regsiter A."/>
        </authorList>
    </citation>
    <scope>NUCLEOTIDE SEQUENCE [LARGE SCALE GENOMIC DNA]</scope>
</reference>
<accession>A0A0U5BWN2</accession>
<dbReference type="Proteomes" id="UP000052230">
    <property type="component" value="Unassembled WGS sequence"/>
</dbReference>
<organism evidence="1 2">
    <name type="scientific">Xanthomonas citri pv. citri</name>
    <dbReference type="NCBI Taxonomy" id="611301"/>
    <lineage>
        <taxon>Bacteria</taxon>
        <taxon>Pseudomonadati</taxon>
        <taxon>Pseudomonadota</taxon>
        <taxon>Gammaproteobacteria</taxon>
        <taxon>Lysobacterales</taxon>
        <taxon>Lysobacteraceae</taxon>
        <taxon>Xanthomonas</taxon>
    </lineage>
</organism>
<sequence length="93" mass="10534">MVDQLPAIHGARHQQIGKDKSHAWMCLQPMHGLASVLGRYNAVTTFFQQHLSQLARQRLVIDQKDDAFRRSDHGVSTVWGSERDLGPYCANYA</sequence>
<protein>
    <submittedName>
        <fullName evidence="1">Uncharacterized protein</fullName>
    </submittedName>
</protein>
<proteinExistence type="predicted"/>
<evidence type="ECO:0000313" key="2">
    <source>
        <dbReference type="Proteomes" id="UP000052230"/>
    </source>
</evidence>
<gene>
    <name evidence="1" type="ORF">XAC3562_750033</name>
</gene>
<keyword evidence="2" id="KW-1185">Reference proteome</keyword>
<comment type="caution">
    <text evidence="1">The sequence shown here is derived from an EMBL/GenBank/DDBJ whole genome shotgun (WGS) entry which is preliminary data.</text>
</comment>